<evidence type="ECO:0000256" key="2">
    <source>
        <dbReference type="ARBA" id="ARBA00023125"/>
    </source>
</evidence>
<dbReference type="SUPFAM" id="SSF46785">
    <property type="entry name" value="Winged helix' DNA-binding domain"/>
    <property type="match status" value="1"/>
</dbReference>
<dbReference type="GO" id="GO:0003700">
    <property type="term" value="F:DNA-binding transcription factor activity"/>
    <property type="evidence" value="ECO:0007669"/>
    <property type="project" value="InterPro"/>
</dbReference>
<keyword evidence="1" id="KW-0805">Transcription regulation</keyword>
<comment type="caution">
    <text evidence="5">The sequence shown here is derived from an EMBL/GenBank/DDBJ whole genome shotgun (WGS) entry which is preliminary data.</text>
</comment>
<dbReference type="GO" id="GO:0003677">
    <property type="term" value="F:DNA binding"/>
    <property type="evidence" value="ECO:0007669"/>
    <property type="project" value="UniProtKB-KW"/>
</dbReference>
<feature type="domain" description="HTH marR-type" evidence="4">
    <location>
        <begin position="9"/>
        <end position="143"/>
    </location>
</feature>
<proteinExistence type="predicted"/>
<keyword evidence="3" id="KW-0804">Transcription</keyword>
<dbReference type="PANTHER" id="PTHR42756">
    <property type="entry name" value="TRANSCRIPTIONAL REGULATOR, MARR"/>
    <property type="match status" value="1"/>
</dbReference>
<dbReference type="InterPro" id="IPR036388">
    <property type="entry name" value="WH-like_DNA-bd_sf"/>
</dbReference>
<dbReference type="PRINTS" id="PR00598">
    <property type="entry name" value="HTHMARR"/>
</dbReference>
<keyword evidence="6" id="KW-1185">Reference proteome</keyword>
<evidence type="ECO:0000256" key="1">
    <source>
        <dbReference type="ARBA" id="ARBA00023015"/>
    </source>
</evidence>
<dbReference type="Pfam" id="PF01047">
    <property type="entry name" value="MarR"/>
    <property type="match status" value="1"/>
</dbReference>
<keyword evidence="2 5" id="KW-0238">DNA-binding</keyword>
<dbReference type="SMART" id="SM00347">
    <property type="entry name" value="HTH_MARR"/>
    <property type="match status" value="1"/>
</dbReference>
<evidence type="ECO:0000259" key="4">
    <source>
        <dbReference type="PROSITE" id="PS50995"/>
    </source>
</evidence>
<accession>A0A4R1R2V1</accession>
<organism evidence="5 6">
    <name type="scientific">Hydrogenispora ethanolica</name>
    <dbReference type="NCBI Taxonomy" id="1082276"/>
    <lineage>
        <taxon>Bacteria</taxon>
        <taxon>Bacillati</taxon>
        <taxon>Bacillota</taxon>
        <taxon>Hydrogenispora</taxon>
    </lineage>
</organism>
<evidence type="ECO:0000256" key="3">
    <source>
        <dbReference type="ARBA" id="ARBA00023163"/>
    </source>
</evidence>
<evidence type="ECO:0000313" key="5">
    <source>
        <dbReference type="EMBL" id="TCL59726.1"/>
    </source>
</evidence>
<name>A0A4R1R2V1_HYDET</name>
<dbReference type="OrthoDB" id="49580at2"/>
<dbReference type="AlphaFoldDB" id="A0A4R1R2V1"/>
<dbReference type="InterPro" id="IPR000835">
    <property type="entry name" value="HTH_MarR-typ"/>
</dbReference>
<dbReference type="EMBL" id="SLUN01000038">
    <property type="protein sequence ID" value="TCL59726.1"/>
    <property type="molecule type" value="Genomic_DNA"/>
</dbReference>
<dbReference type="InterPro" id="IPR036390">
    <property type="entry name" value="WH_DNA-bd_sf"/>
</dbReference>
<protein>
    <submittedName>
        <fullName evidence="5">DNA-binding MarR family transcriptional regulator</fullName>
    </submittedName>
</protein>
<evidence type="ECO:0000313" key="6">
    <source>
        <dbReference type="Proteomes" id="UP000295008"/>
    </source>
</evidence>
<dbReference type="Gene3D" id="1.10.10.10">
    <property type="entry name" value="Winged helix-like DNA-binding domain superfamily/Winged helix DNA-binding domain"/>
    <property type="match status" value="1"/>
</dbReference>
<dbReference type="Proteomes" id="UP000295008">
    <property type="component" value="Unassembled WGS sequence"/>
</dbReference>
<gene>
    <name evidence="5" type="ORF">EDC14_103819</name>
</gene>
<dbReference type="PROSITE" id="PS50995">
    <property type="entry name" value="HTH_MARR_2"/>
    <property type="match status" value="1"/>
</dbReference>
<dbReference type="PANTHER" id="PTHR42756:SF1">
    <property type="entry name" value="TRANSCRIPTIONAL REPRESSOR OF EMRAB OPERON"/>
    <property type="match status" value="1"/>
</dbReference>
<sequence>MQQCSNDQMEKIVELFRSIQRKMREVAAQKFRAYGFTLPQLNLVFILYETPDIMLNELTKKMGLSQSTVSSIVDRLVNQGVVVRQIPKDNRRSVHLSLSPEFMENNRSLLDYRNKFLDDIFNFQGLSAEDADTIIYALGKVDKLFRPVSEKIKANPAMDGCRQDDNP</sequence>
<reference evidence="5 6" key="1">
    <citation type="submission" date="2019-03" db="EMBL/GenBank/DDBJ databases">
        <title>Genomic Encyclopedia of Type Strains, Phase IV (KMG-IV): sequencing the most valuable type-strain genomes for metagenomic binning, comparative biology and taxonomic classification.</title>
        <authorList>
            <person name="Goeker M."/>
        </authorList>
    </citation>
    <scope>NUCLEOTIDE SEQUENCE [LARGE SCALE GENOMIC DNA]</scope>
    <source>
        <strain evidence="5 6">LX-B</strain>
    </source>
</reference>